<evidence type="ECO:0000313" key="2">
    <source>
        <dbReference type="Proteomes" id="UP001499938"/>
    </source>
</evidence>
<accession>A0ABN2LAR1</accession>
<gene>
    <name evidence="1" type="ORF">GCM10009811_00970</name>
</gene>
<comment type="caution">
    <text evidence="1">The sequence shown here is derived from an EMBL/GenBank/DDBJ whole genome shotgun (WGS) entry which is preliminary data.</text>
</comment>
<dbReference type="Proteomes" id="UP001499938">
    <property type="component" value="Unassembled WGS sequence"/>
</dbReference>
<dbReference type="InterPro" id="IPR021412">
    <property type="entry name" value="DUF3052"/>
</dbReference>
<organism evidence="1 2">
    <name type="scientific">Nostocoides veronense</name>
    <dbReference type="NCBI Taxonomy" id="330836"/>
    <lineage>
        <taxon>Bacteria</taxon>
        <taxon>Bacillati</taxon>
        <taxon>Actinomycetota</taxon>
        <taxon>Actinomycetes</taxon>
        <taxon>Micrococcales</taxon>
        <taxon>Intrasporangiaceae</taxon>
        <taxon>Nostocoides</taxon>
    </lineage>
</organism>
<dbReference type="Pfam" id="PF11253">
    <property type="entry name" value="DUF3052"/>
    <property type="match status" value="1"/>
</dbReference>
<proteinExistence type="predicted"/>
<dbReference type="RefSeq" id="WP_344079678.1">
    <property type="nucleotide sequence ID" value="NZ_BAAAPO010000001.1"/>
</dbReference>
<name>A0ABN2LAR1_9MICO</name>
<reference evidence="1 2" key="1">
    <citation type="journal article" date="2019" name="Int. J. Syst. Evol. Microbiol.">
        <title>The Global Catalogue of Microorganisms (GCM) 10K type strain sequencing project: providing services to taxonomists for standard genome sequencing and annotation.</title>
        <authorList>
            <consortium name="The Broad Institute Genomics Platform"/>
            <consortium name="The Broad Institute Genome Sequencing Center for Infectious Disease"/>
            <person name="Wu L."/>
            <person name="Ma J."/>
        </authorList>
    </citation>
    <scope>NUCLEOTIDE SEQUENCE [LARGE SCALE GENOMIC DNA]</scope>
    <source>
        <strain evidence="1 2">JCM 15592</strain>
    </source>
</reference>
<evidence type="ECO:0000313" key="1">
    <source>
        <dbReference type="EMBL" id="GAA1779378.1"/>
    </source>
</evidence>
<keyword evidence="2" id="KW-1185">Reference proteome</keyword>
<sequence length="140" mass="14693">MNTPAASGPPGLGKLGFAEGQIVQELGYDDDVSNDFRFSVEDRIGSELEYDDYTGVTDAVLLWWREGDGDLVDALVDALTNLSEGASVILLTPKAGRPGEVDAAEIQESATTAGLHTTATAGIGADWTATRLLAPKGARR</sequence>
<protein>
    <submittedName>
        <fullName evidence="1">DUF3052 domain-containing protein</fullName>
    </submittedName>
</protein>
<dbReference type="EMBL" id="BAAAPO010000001">
    <property type="protein sequence ID" value="GAA1779378.1"/>
    <property type="molecule type" value="Genomic_DNA"/>
</dbReference>